<evidence type="ECO:0000256" key="2">
    <source>
        <dbReference type="ARBA" id="ARBA00004229"/>
    </source>
</evidence>
<evidence type="ECO:0000256" key="1">
    <source>
        <dbReference type="ARBA" id="ARBA00004141"/>
    </source>
</evidence>
<comment type="similarity">
    <text evidence="3">Belongs to the peptidase M50B family.</text>
</comment>
<evidence type="ECO:0000256" key="3">
    <source>
        <dbReference type="ARBA" id="ARBA00007931"/>
    </source>
</evidence>
<gene>
    <name evidence="14" type="ORF">ACHAW5_001775</name>
</gene>
<evidence type="ECO:0000256" key="9">
    <source>
        <dbReference type="ARBA" id="ARBA00022946"/>
    </source>
</evidence>
<keyword evidence="5" id="KW-0934">Plastid</keyword>
<evidence type="ECO:0000256" key="12">
    <source>
        <dbReference type="SAM" id="Phobius"/>
    </source>
</evidence>
<dbReference type="Pfam" id="PF02163">
    <property type="entry name" value="Peptidase_M50"/>
    <property type="match status" value="1"/>
</dbReference>
<sequence length="545" mass="58718">MPVFTKEQIMAKERELEDIPKFLKNMVTDNMTELATSLLEDEWIDARKRKKGGAGGFFGLFGGGNGDNNDDADEKGVIGRDGERMDLGGVRGTFGRLFSDDSSTNGTSSSSYGMPKSELDFMMNTLYPKSTRKEGETPDSKTVDLFLNDVVAATKAFTPSSDPISVSGGWIIRGKNVCKSGDELIEKLDRRIANDARLREKISFFILKDPFPDPEEQMLDPLNWPEVLFVAGPKVARDSEFVLRTAISAFGIATVWYGSIYPFLANPKLLDRATEVMELADAGMPTDLSWLSEMSIPLFSTFMALQLVHEIAHQAVAKSRNFEATVPTLVPSVLSGITSSITSLKSSPRNKQDLVEFAVAGPLAGMIGSILVLCYGLVLTATADVSTVQSFPGIPLAILRQSSLGGGLIDLILGNGVLNVPASAEGAQALASTLIALHPLAVSGFVSLMVNALALVPAGRTDGGRISMALFGRSGCQAVTFASLATLFVLGISQSDLLLFYFAFIVFFQSELEIPMRNEVDDVAFSRVVLALFAGFLMLLTLIPM</sequence>
<feature type="transmembrane region" description="Helical" evidence="12">
    <location>
        <begin position="435"/>
        <end position="458"/>
    </location>
</feature>
<evidence type="ECO:0000256" key="10">
    <source>
        <dbReference type="ARBA" id="ARBA00022989"/>
    </source>
</evidence>
<protein>
    <recommendedName>
        <fullName evidence="13">Peptidase M50 domain-containing protein</fullName>
    </recommendedName>
</protein>
<keyword evidence="7 12" id="KW-0812">Transmembrane</keyword>
<keyword evidence="4" id="KW-0150">Chloroplast</keyword>
<comment type="subcellular location">
    <subcellularLocation>
        <location evidence="1">Membrane</location>
        <topology evidence="1">Multi-pass membrane protein</topology>
    </subcellularLocation>
    <subcellularLocation>
        <location evidence="2">Plastid</location>
        <location evidence="2">Chloroplast</location>
    </subcellularLocation>
</comment>
<keyword evidence="11 12" id="KW-0472">Membrane</keyword>
<evidence type="ECO:0000259" key="13">
    <source>
        <dbReference type="Pfam" id="PF02163"/>
    </source>
</evidence>
<feature type="transmembrane region" description="Helical" evidence="12">
    <location>
        <begin position="354"/>
        <end position="378"/>
    </location>
</feature>
<name>A0ABD3P5F9_9STRA</name>
<keyword evidence="8" id="KW-0378">Hydrolase</keyword>
<dbReference type="GO" id="GO:0006508">
    <property type="term" value="P:proteolysis"/>
    <property type="evidence" value="ECO:0007669"/>
    <property type="project" value="UniProtKB-KW"/>
</dbReference>
<reference evidence="14 15" key="1">
    <citation type="submission" date="2024-10" db="EMBL/GenBank/DDBJ databases">
        <title>Updated reference genomes for cyclostephanoid diatoms.</title>
        <authorList>
            <person name="Roberts W.R."/>
            <person name="Alverson A.J."/>
        </authorList>
    </citation>
    <scope>NUCLEOTIDE SEQUENCE [LARGE SCALE GENOMIC DNA]</scope>
    <source>
        <strain evidence="14 15">AJA276-08</strain>
    </source>
</reference>
<dbReference type="EMBL" id="JALLAZ020001007">
    <property type="protein sequence ID" value="KAL3782631.1"/>
    <property type="molecule type" value="Genomic_DNA"/>
</dbReference>
<evidence type="ECO:0000256" key="4">
    <source>
        <dbReference type="ARBA" id="ARBA00022528"/>
    </source>
</evidence>
<dbReference type="GO" id="GO:0016020">
    <property type="term" value="C:membrane"/>
    <property type="evidence" value="ECO:0007669"/>
    <property type="project" value="UniProtKB-SubCell"/>
</dbReference>
<keyword evidence="15" id="KW-1185">Reference proteome</keyword>
<keyword evidence="6" id="KW-0645">Protease</keyword>
<organism evidence="14 15">
    <name type="scientific">Stephanodiscus triporus</name>
    <dbReference type="NCBI Taxonomy" id="2934178"/>
    <lineage>
        <taxon>Eukaryota</taxon>
        <taxon>Sar</taxon>
        <taxon>Stramenopiles</taxon>
        <taxon>Ochrophyta</taxon>
        <taxon>Bacillariophyta</taxon>
        <taxon>Coscinodiscophyceae</taxon>
        <taxon>Thalassiosirophycidae</taxon>
        <taxon>Stephanodiscales</taxon>
        <taxon>Stephanodiscaceae</taxon>
        <taxon>Stephanodiscus</taxon>
    </lineage>
</organism>
<keyword evidence="10 12" id="KW-1133">Transmembrane helix</keyword>
<dbReference type="GO" id="GO:0008233">
    <property type="term" value="F:peptidase activity"/>
    <property type="evidence" value="ECO:0007669"/>
    <property type="project" value="UniProtKB-KW"/>
</dbReference>
<dbReference type="GO" id="GO:0009507">
    <property type="term" value="C:chloroplast"/>
    <property type="evidence" value="ECO:0007669"/>
    <property type="project" value="UniProtKB-SubCell"/>
</dbReference>
<evidence type="ECO:0000256" key="5">
    <source>
        <dbReference type="ARBA" id="ARBA00022640"/>
    </source>
</evidence>
<feature type="transmembrane region" description="Helical" evidence="12">
    <location>
        <begin position="241"/>
        <end position="264"/>
    </location>
</feature>
<evidence type="ECO:0000313" key="14">
    <source>
        <dbReference type="EMBL" id="KAL3782631.1"/>
    </source>
</evidence>
<evidence type="ECO:0000256" key="7">
    <source>
        <dbReference type="ARBA" id="ARBA00022692"/>
    </source>
</evidence>
<evidence type="ECO:0000256" key="11">
    <source>
        <dbReference type="ARBA" id="ARBA00023136"/>
    </source>
</evidence>
<dbReference type="InterPro" id="IPR044838">
    <property type="entry name" value="EGY1-like"/>
</dbReference>
<dbReference type="InterPro" id="IPR008915">
    <property type="entry name" value="Peptidase_M50"/>
</dbReference>
<feature type="transmembrane region" description="Helical" evidence="12">
    <location>
        <begin position="479"/>
        <end position="504"/>
    </location>
</feature>
<feature type="domain" description="Peptidase M50" evidence="13">
    <location>
        <begin position="301"/>
        <end position="473"/>
    </location>
</feature>
<evidence type="ECO:0000256" key="8">
    <source>
        <dbReference type="ARBA" id="ARBA00022801"/>
    </source>
</evidence>
<dbReference type="PANTHER" id="PTHR31412:SF0">
    <property type="entry name" value="ZINC METALLOPROTEASE EGY1, CHLOROPLASTIC-RELATED"/>
    <property type="match status" value="1"/>
</dbReference>
<evidence type="ECO:0000256" key="6">
    <source>
        <dbReference type="ARBA" id="ARBA00022670"/>
    </source>
</evidence>
<dbReference type="PANTHER" id="PTHR31412">
    <property type="entry name" value="ZINC METALLOPROTEASE EGY1"/>
    <property type="match status" value="1"/>
</dbReference>
<proteinExistence type="inferred from homology"/>
<keyword evidence="9" id="KW-0809">Transit peptide</keyword>
<dbReference type="Proteomes" id="UP001530315">
    <property type="component" value="Unassembled WGS sequence"/>
</dbReference>
<dbReference type="AlphaFoldDB" id="A0ABD3P5F9"/>
<accession>A0ABD3P5F9</accession>
<evidence type="ECO:0000313" key="15">
    <source>
        <dbReference type="Proteomes" id="UP001530315"/>
    </source>
</evidence>
<comment type="caution">
    <text evidence="14">The sequence shown here is derived from an EMBL/GenBank/DDBJ whole genome shotgun (WGS) entry which is preliminary data.</text>
</comment>
<feature type="transmembrane region" description="Helical" evidence="12">
    <location>
        <begin position="524"/>
        <end position="543"/>
    </location>
</feature>